<keyword evidence="2" id="KW-0521">NADP</keyword>
<keyword evidence="3 5" id="KW-0560">Oxidoreductase</keyword>
<comment type="similarity">
    <text evidence="1">Belongs to the aldehyde dehydrogenase family.</text>
</comment>
<dbReference type="RefSeq" id="WP_167952734.1">
    <property type="nucleotide sequence ID" value="NZ_JAATJE010000001.1"/>
</dbReference>
<dbReference type="Gene3D" id="3.40.309.10">
    <property type="entry name" value="Aldehyde Dehydrogenase, Chain A, domain 2"/>
    <property type="match status" value="1"/>
</dbReference>
<dbReference type="InterPro" id="IPR016162">
    <property type="entry name" value="Ald_DH_N"/>
</dbReference>
<dbReference type="EMBL" id="JAATJE010000001">
    <property type="protein sequence ID" value="NJC33063.1"/>
    <property type="molecule type" value="Genomic_DNA"/>
</dbReference>
<accession>A0ABX0XI95</accession>
<keyword evidence="6" id="KW-1185">Reference proteome</keyword>
<proteinExistence type="inferred from homology"/>
<dbReference type="Proteomes" id="UP000734218">
    <property type="component" value="Unassembled WGS sequence"/>
</dbReference>
<dbReference type="PANTHER" id="PTHR43217">
    <property type="entry name" value="SUCCINATE SEMIALDEHYDE DEHYDROGENASE [NAD(P)+] SAD"/>
    <property type="match status" value="1"/>
</dbReference>
<dbReference type="InterPro" id="IPR047110">
    <property type="entry name" value="GABD/Sad-like"/>
</dbReference>
<dbReference type="InterPro" id="IPR044148">
    <property type="entry name" value="ALDH_GabD1-like"/>
</dbReference>
<dbReference type="SUPFAM" id="SSF53720">
    <property type="entry name" value="ALDH-like"/>
    <property type="match status" value="1"/>
</dbReference>
<dbReference type="Pfam" id="PF00171">
    <property type="entry name" value="Aldedh"/>
    <property type="match status" value="1"/>
</dbReference>
<dbReference type="InterPro" id="IPR016163">
    <property type="entry name" value="Ald_DH_C"/>
</dbReference>
<evidence type="ECO:0000256" key="2">
    <source>
        <dbReference type="ARBA" id="ARBA00022857"/>
    </source>
</evidence>
<dbReference type="CDD" id="cd07100">
    <property type="entry name" value="ALDH_SSADH1_GabD1"/>
    <property type="match status" value="1"/>
</dbReference>
<dbReference type="InterPro" id="IPR016161">
    <property type="entry name" value="Ald_DH/histidinol_DH"/>
</dbReference>
<dbReference type="PANTHER" id="PTHR43217:SF1">
    <property type="entry name" value="SUCCINATE SEMIALDEHYDE DEHYDROGENASE [NAD(P)+] SAD"/>
    <property type="match status" value="1"/>
</dbReference>
<dbReference type="Gene3D" id="3.40.605.10">
    <property type="entry name" value="Aldehyde Dehydrogenase, Chain A, domain 1"/>
    <property type="match status" value="1"/>
</dbReference>
<gene>
    <name evidence="5" type="ORF">GGR88_000537</name>
</gene>
<evidence type="ECO:0000256" key="3">
    <source>
        <dbReference type="ARBA" id="ARBA00023002"/>
    </source>
</evidence>
<evidence type="ECO:0000259" key="4">
    <source>
        <dbReference type="Pfam" id="PF00171"/>
    </source>
</evidence>
<dbReference type="EC" id="1.2.1.16" evidence="5"/>
<sequence length="462" mass="49490">MFQQRNPATGETGDSFPELDADAIEQRIARAAAAYAEWRLTPVAERAALLSAIGDRFEANRDRLAAIATFEMGKTLGSAKAEVDKCIAAFRHYAEHGPAMLEERRIDLGDGKAAAARWYPLGPVLAIMPWNFPYWQVVRFMAPTLLAGNVGLLKHASNVPGTAQAIEDMVREAGGADGLFQNLHIPSSAVGAIIDDPRVAAVTLTGSEGAGIQVAERAGRNLKKVVLELGGSDPFIVMPSADIEQAARVAVTARIQNAGQSCICAKRMIVHADVYDRFRERFLAGMKAVRVGDPTADGTDMGPLSSEQGLKDIREQVERAKAAGATVSSVGDAPDGPGWYYPPTVLEDVPLDEEIAREEFFGPVAMLFRAADIDEAIRIANDVPFGLGSSIWTTDAAEQERLTRDLEAGMVAINAMLASDPKAPFGGVKRSGHGRELSSHGLHEFMNLKTVMLDQASPAATE</sequence>
<evidence type="ECO:0000313" key="6">
    <source>
        <dbReference type="Proteomes" id="UP000734218"/>
    </source>
</evidence>
<evidence type="ECO:0000313" key="5">
    <source>
        <dbReference type="EMBL" id="NJC33063.1"/>
    </source>
</evidence>
<feature type="domain" description="Aldehyde dehydrogenase" evidence="4">
    <location>
        <begin position="3"/>
        <end position="451"/>
    </location>
</feature>
<dbReference type="EC" id="1.2.1.20" evidence="5"/>
<evidence type="ECO:0000256" key="1">
    <source>
        <dbReference type="ARBA" id="ARBA00009986"/>
    </source>
</evidence>
<name>A0ABX0XI95_9SPHN</name>
<reference evidence="5 6" key="1">
    <citation type="submission" date="2020-03" db="EMBL/GenBank/DDBJ databases">
        <title>Genomic Encyclopedia of Type Strains, Phase IV (KMG-IV): sequencing the most valuable type-strain genomes for metagenomic binning, comparative biology and taxonomic classification.</title>
        <authorList>
            <person name="Goeker M."/>
        </authorList>
    </citation>
    <scope>NUCLEOTIDE SEQUENCE [LARGE SCALE GENOMIC DNA]</scope>
    <source>
        <strain evidence="5 6">DSM 27651</strain>
    </source>
</reference>
<dbReference type="GO" id="GO:0102810">
    <property type="term" value="F:glutarate-semialdehyde dehydrogenase (NADP+) activity"/>
    <property type="evidence" value="ECO:0007669"/>
    <property type="project" value="UniProtKB-EC"/>
</dbReference>
<protein>
    <submittedName>
        <fullName evidence="5">Succinate-semialdehyde dehydrogenase/glutarate-semialdehyde dehydrogenase</fullName>
        <ecNumber evidence="5">1.2.1.16</ecNumber>
        <ecNumber evidence="5">1.2.1.20</ecNumber>
        <ecNumber evidence="5">1.2.1.79</ecNumber>
    </submittedName>
</protein>
<comment type="caution">
    <text evidence="5">The sequence shown here is derived from an EMBL/GenBank/DDBJ whole genome shotgun (WGS) entry which is preliminary data.</text>
</comment>
<organism evidence="5 6">
    <name type="scientific">Sphingomonas jejuensis</name>
    <dbReference type="NCBI Taxonomy" id="904715"/>
    <lineage>
        <taxon>Bacteria</taxon>
        <taxon>Pseudomonadati</taxon>
        <taxon>Pseudomonadota</taxon>
        <taxon>Alphaproteobacteria</taxon>
        <taxon>Sphingomonadales</taxon>
        <taxon>Sphingomonadaceae</taxon>
        <taxon>Sphingomonas</taxon>
    </lineage>
</organism>
<dbReference type="EC" id="1.2.1.79" evidence="5"/>
<dbReference type="InterPro" id="IPR015590">
    <property type="entry name" value="Aldehyde_DH_dom"/>
</dbReference>
<dbReference type="GO" id="GO:0036243">
    <property type="term" value="F:succinate-semialdehyde dehydrogenase (NADP+) activity"/>
    <property type="evidence" value="ECO:0007669"/>
    <property type="project" value="UniProtKB-EC"/>
</dbReference>